<name>A0ABW5P1T5_9DEIO</name>
<dbReference type="EMBL" id="JBHUMK010000019">
    <property type="protein sequence ID" value="MFD2608808.1"/>
    <property type="molecule type" value="Genomic_DNA"/>
</dbReference>
<accession>A0ABW5P1T5</accession>
<reference evidence="2" key="1">
    <citation type="journal article" date="2019" name="Int. J. Syst. Evol. Microbiol.">
        <title>The Global Catalogue of Microorganisms (GCM) 10K type strain sequencing project: providing services to taxonomists for standard genome sequencing and annotation.</title>
        <authorList>
            <consortium name="The Broad Institute Genomics Platform"/>
            <consortium name="The Broad Institute Genome Sequencing Center for Infectious Disease"/>
            <person name="Wu L."/>
            <person name="Ma J."/>
        </authorList>
    </citation>
    <scope>NUCLEOTIDE SEQUENCE [LARGE SCALE GENOMIC DNA]</scope>
    <source>
        <strain evidence="2">KCTC 33842</strain>
    </source>
</reference>
<sequence length="125" mass="13811">MTLLDPSHYDPAPLLLMDTVHFPEVLAVPERRAVEGGDLLTFRFANGYGAAVTRMDGCALLHAFEFCVLDCTPFQPQPTSHTAVASGFLSGISREEVSALLVQTERLPRHARLQQADEWLGLQDF</sequence>
<gene>
    <name evidence="1" type="ORF">ACFSR9_05045</name>
</gene>
<organism evidence="1 2">
    <name type="scientific">Deinococcus taklimakanensis</name>
    <dbReference type="NCBI Taxonomy" id="536443"/>
    <lineage>
        <taxon>Bacteria</taxon>
        <taxon>Thermotogati</taxon>
        <taxon>Deinococcota</taxon>
        <taxon>Deinococci</taxon>
        <taxon>Deinococcales</taxon>
        <taxon>Deinococcaceae</taxon>
        <taxon>Deinococcus</taxon>
    </lineage>
</organism>
<protein>
    <submittedName>
        <fullName evidence="1">Uncharacterized protein</fullName>
    </submittedName>
</protein>
<evidence type="ECO:0000313" key="1">
    <source>
        <dbReference type="EMBL" id="MFD2608808.1"/>
    </source>
</evidence>
<evidence type="ECO:0000313" key="2">
    <source>
        <dbReference type="Proteomes" id="UP001597475"/>
    </source>
</evidence>
<dbReference type="Proteomes" id="UP001597475">
    <property type="component" value="Unassembled WGS sequence"/>
</dbReference>
<proteinExistence type="predicted"/>
<keyword evidence="2" id="KW-1185">Reference proteome</keyword>
<comment type="caution">
    <text evidence="1">The sequence shown here is derived from an EMBL/GenBank/DDBJ whole genome shotgun (WGS) entry which is preliminary data.</text>
</comment>
<dbReference type="RefSeq" id="WP_386843661.1">
    <property type="nucleotide sequence ID" value="NZ_JBHUMK010000019.1"/>
</dbReference>